<dbReference type="KEGG" id="kphy:AOZ06_19230"/>
<dbReference type="Proteomes" id="UP000063699">
    <property type="component" value="Chromosome"/>
</dbReference>
<proteinExistence type="predicted"/>
<reference evidence="1 2" key="1">
    <citation type="submission" date="2015-07" db="EMBL/GenBank/DDBJ databases">
        <title>Genome sequencing of Kibdelosporangium phytohabitans.</title>
        <authorList>
            <person name="Qin S."/>
            <person name="Xing K."/>
        </authorList>
    </citation>
    <scope>NUCLEOTIDE SEQUENCE [LARGE SCALE GENOMIC DNA]</scope>
    <source>
        <strain evidence="1 2">KLBMP1111</strain>
    </source>
</reference>
<accession>A0A0N9HUR3</accession>
<sequence length="209" mass="24254">MATELAQDYAAEFHREWTAAENTPVEFPPLDVNALVKRHHRVGGDLVVTKSMVWDMLVRKAYAPETYAPGRVRAGSVRTYSTEEPDFVLMSDQRLWIDESRYTQVIQRVYVDQDRHAVFHLGTAHLTTPDGAYEWAGIEQPLYHLEYVVTGTELRPVLRRRVVHLTDAYDSRMSWHFARLVREQSLIEMVEIYLRLQWGIELGLQPLSA</sequence>
<dbReference type="AlphaFoldDB" id="A0A0N9HUR3"/>
<dbReference type="OrthoDB" id="255603at2"/>
<dbReference type="EMBL" id="CP012752">
    <property type="protein sequence ID" value="ALG08764.1"/>
    <property type="molecule type" value="Genomic_DNA"/>
</dbReference>
<name>A0A0N9HUR3_9PSEU</name>
<evidence type="ECO:0000313" key="1">
    <source>
        <dbReference type="EMBL" id="ALG08764.1"/>
    </source>
</evidence>
<organism evidence="1 2">
    <name type="scientific">Kibdelosporangium phytohabitans</name>
    <dbReference type="NCBI Taxonomy" id="860235"/>
    <lineage>
        <taxon>Bacteria</taxon>
        <taxon>Bacillati</taxon>
        <taxon>Actinomycetota</taxon>
        <taxon>Actinomycetes</taxon>
        <taxon>Pseudonocardiales</taxon>
        <taxon>Pseudonocardiaceae</taxon>
        <taxon>Kibdelosporangium</taxon>
    </lineage>
</organism>
<gene>
    <name evidence="1" type="ORF">AOZ06_19230</name>
</gene>
<protein>
    <submittedName>
        <fullName evidence="1">Uncharacterized protein</fullName>
    </submittedName>
</protein>
<dbReference type="RefSeq" id="WP_054290670.1">
    <property type="nucleotide sequence ID" value="NZ_CP012752.1"/>
</dbReference>
<evidence type="ECO:0000313" key="2">
    <source>
        <dbReference type="Proteomes" id="UP000063699"/>
    </source>
</evidence>
<keyword evidence="2" id="KW-1185">Reference proteome</keyword>